<reference evidence="5 6" key="2">
    <citation type="journal article" date="2017" name="Sci. Rep.">
        <title>A mobile pathogenicity chromosome in Fusarium oxysporum for infection of multiple cucurbit species.</title>
        <authorList>
            <person name="van Dam P."/>
            <person name="Fokkens L."/>
            <person name="Ayukawa Y."/>
            <person name="van der Gragt M."/>
            <person name="Ter Horst A."/>
            <person name="Brankovics B."/>
            <person name="Houterman P.M."/>
            <person name="Arie T."/>
            <person name="Rep M."/>
        </authorList>
    </citation>
    <scope>NUCLEOTIDE SEQUENCE [LARGE SCALE GENOMIC DNA]</scope>
    <source>
        <strain evidence="5 6">Forc016</strain>
    </source>
</reference>
<dbReference type="PROSITE" id="PS00463">
    <property type="entry name" value="ZN2_CY6_FUNGAL_1"/>
    <property type="match status" value="1"/>
</dbReference>
<comment type="caution">
    <text evidence="5">The sequence shown here is derived from an EMBL/GenBank/DDBJ whole genome shotgun (WGS) entry which is preliminary data.</text>
</comment>
<dbReference type="PANTHER" id="PTHR31668">
    <property type="entry name" value="GLUCOSE TRANSPORT TRANSCRIPTION REGULATOR RGT1-RELATED-RELATED"/>
    <property type="match status" value="1"/>
</dbReference>
<evidence type="ECO:0000256" key="2">
    <source>
        <dbReference type="ARBA" id="ARBA00023242"/>
    </source>
</evidence>
<reference evidence="5 6" key="1">
    <citation type="journal article" date="2016" name="Environ. Microbiol.">
        <title>Effector profiles distinguish formae speciales of Fusarium oxysporum.</title>
        <authorList>
            <person name="van Dam P."/>
            <person name="Fokkens L."/>
            <person name="Schmidt S.M."/>
            <person name="Linmans J.H."/>
            <person name="Kistler H.C."/>
            <person name="Ma L.J."/>
            <person name="Rep M."/>
        </authorList>
    </citation>
    <scope>NUCLEOTIDE SEQUENCE [LARGE SCALE GENOMIC DNA]</scope>
    <source>
        <strain evidence="5 6">Forc016</strain>
    </source>
</reference>
<dbReference type="CDD" id="cd12148">
    <property type="entry name" value="fungal_TF_MHR"/>
    <property type="match status" value="1"/>
</dbReference>
<evidence type="ECO:0000313" key="6">
    <source>
        <dbReference type="Proteomes" id="UP000219602"/>
    </source>
</evidence>
<dbReference type="PROSITE" id="PS50048">
    <property type="entry name" value="ZN2_CY6_FUNGAL_2"/>
    <property type="match status" value="1"/>
</dbReference>
<dbReference type="SMART" id="SM00066">
    <property type="entry name" value="GAL4"/>
    <property type="match status" value="1"/>
</dbReference>
<sequence>MSPGESSRKGKPIARRACDLCRSRKLQCVFDQLGTSCKRCVQVEMPCTFMTTRKPRGPPNRRVAEAKAQGHDPHHKDPENEGTAAHAQCLPKSLSSLSSSLVTYLTIEHFCSNEVFELLISDYLQHIYPLHPIIHRPRFRVDFQNKCYQSDPFFYRLCISLSALAISWSPRNFQSYGFHPDETISSMVERAHYLVALSKTSQRIHTGIQPDAQDMVCSYILSVALHGSGRTHYGWVHASEAVLCMRKLSLFRRESHCDFDNINSEICKRAFWMIFIVMAHDRLTYPVPHTGISYNPACIDWDFLVLLEVDDPSPDKMELCEDSTATPLLAGFIALIKLYLCAVALGPDKMPGNPRYGQFSPPCPEQTSNSCGNSVLTFGQGMDIIQALRNISSQLPDELRLFNRDGHANQCTCSFAISRANIYMTSLFIQSIVLATLSANNTLFQEPNQHHHQVKPLDVFQSGESKDDNCRLGNLRKEIALESFHIITVTPISALKANGTAAVSKLREITASLLNCKVDRSYRDKEGEEQVQSCINRLIATLVELDDIKKIHEE</sequence>
<protein>
    <recommendedName>
        <fullName evidence="4">Zn(2)-C6 fungal-type domain-containing protein</fullName>
    </recommendedName>
</protein>
<dbReference type="STRING" id="327505.A0A2H3HQJ0"/>
<dbReference type="SUPFAM" id="SSF57701">
    <property type="entry name" value="Zn2/Cys6 DNA-binding domain"/>
    <property type="match status" value="1"/>
</dbReference>
<keyword evidence="2" id="KW-0539">Nucleus</keyword>
<dbReference type="GO" id="GO:0008270">
    <property type="term" value="F:zinc ion binding"/>
    <property type="evidence" value="ECO:0007669"/>
    <property type="project" value="InterPro"/>
</dbReference>
<dbReference type="GO" id="GO:0003677">
    <property type="term" value="F:DNA binding"/>
    <property type="evidence" value="ECO:0007669"/>
    <property type="project" value="InterPro"/>
</dbReference>
<accession>A0A2H3HQJ0</accession>
<dbReference type="Pfam" id="PF04082">
    <property type="entry name" value="Fungal_trans"/>
    <property type="match status" value="1"/>
</dbReference>
<dbReference type="PANTHER" id="PTHR31668:SF30">
    <property type="entry name" value="ZN(II)2CYS6 TRANSCRIPTION FACTOR (EUROFUNG)"/>
    <property type="match status" value="1"/>
</dbReference>
<organism evidence="5 6">
    <name type="scientific">Fusarium oxysporum f. sp. radicis-cucumerinum</name>
    <dbReference type="NCBI Taxonomy" id="327505"/>
    <lineage>
        <taxon>Eukaryota</taxon>
        <taxon>Fungi</taxon>
        <taxon>Dikarya</taxon>
        <taxon>Ascomycota</taxon>
        <taxon>Pezizomycotina</taxon>
        <taxon>Sordariomycetes</taxon>
        <taxon>Hypocreomycetidae</taxon>
        <taxon>Hypocreales</taxon>
        <taxon>Nectriaceae</taxon>
        <taxon>Fusarium</taxon>
        <taxon>Fusarium oxysporum species complex</taxon>
    </lineage>
</organism>
<dbReference type="AlphaFoldDB" id="A0A2H3HQJ0"/>
<dbReference type="Gene3D" id="4.10.240.10">
    <property type="entry name" value="Zn(2)-C6 fungal-type DNA-binding domain"/>
    <property type="match status" value="1"/>
</dbReference>
<dbReference type="InterPro" id="IPR001138">
    <property type="entry name" value="Zn2Cys6_DnaBD"/>
</dbReference>
<feature type="compositionally biased region" description="Basic and acidic residues" evidence="3">
    <location>
        <begin position="62"/>
        <end position="79"/>
    </location>
</feature>
<dbReference type="EMBL" id="MABQ02000001">
    <property type="protein sequence ID" value="PCD44621.1"/>
    <property type="molecule type" value="Genomic_DNA"/>
</dbReference>
<dbReference type="InterPro" id="IPR050797">
    <property type="entry name" value="Carb_Metab_Trans_Reg"/>
</dbReference>
<dbReference type="Pfam" id="PF00172">
    <property type="entry name" value="Zn_clus"/>
    <property type="match status" value="1"/>
</dbReference>
<evidence type="ECO:0000313" key="5">
    <source>
        <dbReference type="EMBL" id="PCD44621.1"/>
    </source>
</evidence>
<keyword evidence="1" id="KW-0479">Metal-binding</keyword>
<feature type="domain" description="Zn(2)-C6 fungal-type" evidence="4">
    <location>
        <begin position="17"/>
        <end position="49"/>
    </location>
</feature>
<dbReference type="CDD" id="cd00067">
    <property type="entry name" value="GAL4"/>
    <property type="match status" value="1"/>
</dbReference>
<proteinExistence type="predicted"/>
<dbReference type="GO" id="GO:0006351">
    <property type="term" value="P:DNA-templated transcription"/>
    <property type="evidence" value="ECO:0007669"/>
    <property type="project" value="InterPro"/>
</dbReference>
<dbReference type="GO" id="GO:0000981">
    <property type="term" value="F:DNA-binding transcription factor activity, RNA polymerase II-specific"/>
    <property type="evidence" value="ECO:0007669"/>
    <property type="project" value="InterPro"/>
</dbReference>
<gene>
    <name evidence="5" type="ORF">AU210_000078</name>
</gene>
<name>A0A2H3HQJ0_FUSOX</name>
<evidence type="ECO:0000256" key="1">
    <source>
        <dbReference type="ARBA" id="ARBA00022723"/>
    </source>
</evidence>
<feature type="region of interest" description="Disordered" evidence="3">
    <location>
        <begin position="52"/>
        <end position="84"/>
    </location>
</feature>
<dbReference type="Proteomes" id="UP000219602">
    <property type="component" value="Chromosome 1"/>
</dbReference>
<dbReference type="InterPro" id="IPR007219">
    <property type="entry name" value="XnlR_reg_dom"/>
</dbReference>
<dbReference type="InterPro" id="IPR036864">
    <property type="entry name" value="Zn2-C6_fun-type_DNA-bd_sf"/>
</dbReference>
<evidence type="ECO:0000256" key="3">
    <source>
        <dbReference type="SAM" id="MobiDB-lite"/>
    </source>
</evidence>
<evidence type="ECO:0000259" key="4">
    <source>
        <dbReference type="PROSITE" id="PS50048"/>
    </source>
</evidence>